<dbReference type="AlphaFoldDB" id="A0A6T0Z2Z5"/>
<comment type="similarity">
    <text evidence="1">Belongs to the SMG8 family.</text>
</comment>
<dbReference type="Pfam" id="PF10220">
    <property type="entry name" value="Smg8_Smg9"/>
    <property type="match status" value="2"/>
</dbReference>
<dbReference type="EMBL" id="HBNR01030392">
    <property type="protein sequence ID" value="CAE4584197.1"/>
    <property type="molecule type" value="Transcribed_RNA"/>
</dbReference>
<dbReference type="InterPro" id="IPR019354">
    <property type="entry name" value="SMG8-like"/>
</dbReference>
<evidence type="ECO:0000313" key="6">
    <source>
        <dbReference type="EMBL" id="CAE4584200.1"/>
    </source>
</evidence>
<protein>
    <recommendedName>
        <fullName evidence="3">Nonsense-mediated mRNA decay factor SMG8</fullName>
    </recommendedName>
</protein>
<evidence type="ECO:0000256" key="1">
    <source>
        <dbReference type="ARBA" id="ARBA00006443"/>
    </source>
</evidence>
<evidence type="ECO:0000256" key="3">
    <source>
        <dbReference type="ARBA" id="ARBA00029509"/>
    </source>
</evidence>
<gene>
    <name evidence="5" type="ORF">AMON00008_LOCUS20736</name>
    <name evidence="6" type="ORF">AMON00008_LOCUS20737</name>
</gene>
<dbReference type="PANTHER" id="PTHR13091:SF0">
    <property type="entry name" value="NONSENSE-MEDIATED MRNA DECAY FACTOR SMG8"/>
    <property type="match status" value="1"/>
</dbReference>
<dbReference type="EMBL" id="HBNR01030393">
    <property type="protein sequence ID" value="CAE4584200.1"/>
    <property type="molecule type" value="Transcribed_RNA"/>
</dbReference>
<accession>A0A6T0Z2Z5</accession>
<evidence type="ECO:0000256" key="4">
    <source>
        <dbReference type="SAM" id="MobiDB-lite"/>
    </source>
</evidence>
<reference evidence="6" key="1">
    <citation type="submission" date="2021-01" db="EMBL/GenBank/DDBJ databases">
        <authorList>
            <person name="Corre E."/>
            <person name="Pelletier E."/>
            <person name="Niang G."/>
            <person name="Scheremetjew M."/>
            <person name="Finn R."/>
            <person name="Kale V."/>
            <person name="Holt S."/>
            <person name="Cochrane G."/>
            <person name="Meng A."/>
            <person name="Brown T."/>
            <person name="Cohen L."/>
        </authorList>
    </citation>
    <scope>NUCLEOTIDE SEQUENCE</scope>
    <source>
        <strain evidence="6">CCMP3105</strain>
    </source>
</reference>
<sequence length="835" mass="92624">MASQDEDEGCLWSGRQSRLAFSAKDEPEGAREERILQHSQGHEHPLVIVGVFGKSAGGALSAAGLLDQVHLRDSEAVCCELGDSKGPFSRLQASYKDQDNVLYLRLDSVESAEHSLWTNMASRGPADFLADCSKAEVGQVMDLLLLFNLCHIVLWLCPGTAPRVDAESLRILSKLQELQLHIQLTPFLAERPVPAPAILLFVYADFKIPFLGYDTAERPPPLQLIETAECSLDIKWKRCLKRNLSDSKPSGLFRLQRPCVAVVPGPFASLDPAFIIDLFFELEEKELFPQVCGPDEDPLTVVAHATWPMDLFRSRLGELLEQLRGEMRKGPTLGQWMSSAHELFSNLTKTLEPSTALPSEISSIVMNGHAHRSKPTFLSEQGSRSELTTSLCWWSFSELLYSLGTSQKGFEEGFKTYCHGVQKYGPMYTAEAHEQQMKVAQQVLHHHACSPLNAAAAVAMRSRCDHHFNSRCLCKRRSLSGRPCCLLDGHTDDHRSNFRPTRVCLCGKSQMSRPDAFEVPRTPVLGLPPTAPCCYNVRFLPFLPLSCDFVADPVLIPTSPRLARTRPGASCALPSALPDANGFVALVADPPVKCDPVEGSRLPGFMDNFTQFNRWRVLSCDILSLNPSPPRYAYLGFEYACPQGQRFFVPPLKNSGLVVNCTAATRASRRVKRRRDRIRDEAQTHVLPGLLDEGEFEVAPLCSYRLFVPCVRHSKKEGSSRHGGEPLCVAQLKRLWIQTPPAGKQGELIEAAPRVSITDPSQEKGEDGQTQEVVCTGGKVALPHDSLVQLVLPTAYLSPEADGTFRPLPSFWDLSRSDAERCRLLPYTFWVSKPS</sequence>
<evidence type="ECO:0000256" key="2">
    <source>
        <dbReference type="ARBA" id="ARBA00023161"/>
    </source>
</evidence>
<dbReference type="GO" id="GO:0000184">
    <property type="term" value="P:nuclear-transcribed mRNA catabolic process, nonsense-mediated decay"/>
    <property type="evidence" value="ECO:0007669"/>
    <property type="project" value="UniProtKB-KW"/>
</dbReference>
<keyword evidence="2" id="KW-0866">Nonsense-mediated mRNA decay</keyword>
<organism evidence="6">
    <name type="scientific">Alexandrium monilatum</name>
    <dbReference type="NCBI Taxonomy" id="311494"/>
    <lineage>
        <taxon>Eukaryota</taxon>
        <taxon>Sar</taxon>
        <taxon>Alveolata</taxon>
        <taxon>Dinophyceae</taxon>
        <taxon>Gonyaulacales</taxon>
        <taxon>Pyrocystaceae</taxon>
        <taxon>Alexandrium</taxon>
    </lineage>
</organism>
<evidence type="ECO:0000313" key="5">
    <source>
        <dbReference type="EMBL" id="CAE4584197.1"/>
    </source>
</evidence>
<feature type="region of interest" description="Disordered" evidence="4">
    <location>
        <begin position="1"/>
        <end position="31"/>
    </location>
</feature>
<name>A0A6T0Z2Z5_9DINO</name>
<dbReference type="PANTHER" id="PTHR13091">
    <property type="entry name" value="AMPLIFIED IN BREAST CANCER 2-RELATED"/>
    <property type="match status" value="1"/>
</dbReference>
<proteinExistence type="inferred from homology"/>